<organism evidence="3 4">
    <name type="scientific">Tannerella forsythia</name>
    <name type="common">Bacteroides forsythus</name>
    <dbReference type="NCBI Taxonomy" id="28112"/>
    <lineage>
        <taxon>Bacteria</taxon>
        <taxon>Pseudomonadati</taxon>
        <taxon>Bacteroidota</taxon>
        <taxon>Bacteroidia</taxon>
        <taxon>Bacteroidales</taxon>
        <taxon>Tannerellaceae</taxon>
        <taxon>Tannerella</taxon>
    </lineage>
</organism>
<dbReference type="Proteomes" id="UP000182057">
    <property type="component" value="Unassembled WGS sequence"/>
</dbReference>
<gene>
    <name evidence="3" type="ORF">TFUB20_01424</name>
</gene>
<dbReference type="InterPro" id="IPR024654">
    <property type="entry name" value="Calcineurin-like_PHP_lpxH"/>
</dbReference>
<dbReference type="InterPro" id="IPR029052">
    <property type="entry name" value="Metallo-depent_PP-like"/>
</dbReference>
<feature type="domain" description="Calcineurin-like phosphoesterase" evidence="2">
    <location>
        <begin position="14"/>
        <end position="156"/>
    </location>
</feature>
<dbReference type="AlphaFoldDB" id="A0A1D3UKV6"/>
<proteinExistence type="inferred from homology"/>
<dbReference type="Gene3D" id="3.60.21.10">
    <property type="match status" value="1"/>
</dbReference>
<dbReference type="SUPFAM" id="SSF56300">
    <property type="entry name" value="Metallo-dependent phosphatases"/>
    <property type="match status" value="1"/>
</dbReference>
<evidence type="ECO:0000313" key="4">
    <source>
        <dbReference type="Proteomes" id="UP000182057"/>
    </source>
</evidence>
<comment type="similarity">
    <text evidence="1">Belongs to the metallophosphoesterase superfamily. YfcE family.</text>
</comment>
<dbReference type="OMA" id="FICGHSH"/>
<dbReference type="Pfam" id="PF12850">
    <property type="entry name" value="Metallophos_2"/>
    <property type="match status" value="1"/>
</dbReference>
<sequence>MLSFLYFRLLMQTIGLLSDTHGWWDEKYATYFASCDEIWHAGDIGSADVALRLSAIRPLRAVCGNIDGYPVRQMYPKTLHFTVEDVSVMMTHIGGYPGRYEPAIRAELYETKPQLFVCGHSHILKVMFDKRLNCLCLNPGAAGKSGFHTVRTLMRFVINGADIRDMEIIELAKR</sequence>
<evidence type="ECO:0000256" key="1">
    <source>
        <dbReference type="ARBA" id="ARBA00008950"/>
    </source>
</evidence>
<protein>
    <submittedName>
        <fullName evidence="3">Calcineurin-like phosphoesterase superfamily domain protein</fullName>
    </submittedName>
</protein>
<accession>A0A1D3UKV6</accession>
<dbReference type="EMBL" id="FMMM01000054">
    <property type="protein sequence ID" value="SCQ21591.1"/>
    <property type="molecule type" value="Genomic_DNA"/>
</dbReference>
<reference evidence="3 4" key="1">
    <citation type="submission" date="2016-09" db="EMBL/GenBank/DDBJ databases">
        <authorList>
            <person name="Capua I."/>
            <person name="De Benedictis P."/>
            <person name="Joannis T."/>
            <person name="Lombin L.H."/>
            <person name="Cattoli G."/>
        </authorList>
    </citation>
    <scope>NUCLEOTIDE SEQUENCE [LARGE SCALE GENOMIC DNA]</scope>
    <source>
        <strain evidence="3 4">UB20</strain>
    </source>
</reference>
<name>A0A1D3UKV6_TANFO</name>
<evidence type="ECO:0000313" key="3">
    <source>
        <dbReference type="EMBL" id="SCQ21591.1"/>
    </source>
</evidence>
<evidence type="ECO:0000259" key="2">
    <source>
        <dbReference type="Pfam" id="PF12850"/>
    </source>
</evidence>